<protein>
    <submittedName>
        <fullName evidence="2">Uncharacterized protein</fullName>
    </submittedName>
</protein>
<dbReference type="AlphaFoldDB" id="A0A0C5PX36"/>
<geneLocation type="plasmid" evidence="2">
    <name>pMR3-OXA181</name>
</geneLocation>
<evidence type="ECO:0000313" key="2">
    <source>
        <dbReference type="EMBL" id="AJQ17105.1"/>
    </source>
</evidence>
<name>A0A0C5PX36_MORMO</name>
<dbReference type="EMBL" id="KM660724">
    <property type="protein sequence ID" value="AJQ17105.1"/>
    <property type="molecule type" value="Genomic_DNA"/>
</dbReference>
<organism evidence="2">
    <name type="scientific">Morganella morganii</name>
    <name type="common">Proteus morganii</name>
    <dbReference type="NCBI Taxonomy" id="582"/>
    <lineage>
        <taxon>Bacteria</taxon>
        <taxon>Pseudomonadati</taxon>
        <taxon>Pseudomonadota</taxon>
        <taxon>Gammaproteobacteria</taxon>
        <taxon>Enterobacterales</taxon>
        <taxon>Morganellaceae</taxon>
        <taxon>Morganella</taxon>
    </lineage>
</organism>
<sequence>MNDRSMAVLFSYAVRAWKATTPELNGHRPQIAGNRNAERIARPSPLPAKP</sequence>
<reference evidence="2" key="1">
    <citation type="journal article" date="2015" name="Antimicrob. Agents Chemother.">
        <title>War wound treatment complications due to transfer of an IncN plasmid harboring bla(OXA-181) from Morganella morganii to CTX-M-27-producing sequence type 131 Escherichia coli.</title>
        <authorList>
            <person name="McGann P."/>
            <person name="Snesrud E."/>
            <person name="Ong A.C."/>
            <person name="Appalla L."/>
            <person name="Koren M."/>
            <person name="Kwak Y.I."/>
            <person name="Waterman P.E."/>
            <person name="Lesho E.P."/>
        </authorList>
    </citation>
    <scope>NUCLEOTIDE SEQUENCE</scope>
    <source>
        <strain evidence="2">MRSN22709</strain>
        <plasmid evidence="2">pMR3-OXA181</plasmid>
    </source>
</reference>
<feature type="region of interest" description="Disordered" evidence="1">
    <location>
        <begin position="25"/>
        <end position="50"/>
    </location>
</feature>
<evidence type="ECO:0000256" key="1">
    <source>
        <dbReference type="SAM" id="MobiDB-lite"/>
    </source>
</evidence>
<accession>A0A0C5PX36</accession>
<proteinExistence type="predicted"/>
<keyword evidence="2" id="KW-0614">Plasmid</keyword>